<keyword evidence="3" id="KW-1185">Reference proteome</keyword>
<dbReference type="Proteomes" id="UP000189703">
    <property type="component" value="Unplaced"/>
</dbReference>
<dbReference type="PANTHER" id="PTHR43139:SF61">
    <property type="entry name" value="ALPHA_BETA-HYDROLASES SUPERFAMILY PROTEIN"/>
    <property type="match status" value="1"/>
</dbReference>
<evidence type="ECO:0000259" key="2">
    <source>
        <dbReference type="Pfam" id="PF00561"/>
    </source>
</evidence>
<dbReference type="GeneID" id="104601853"/>
<dbReference type="eggNOG" id="KOG1454">
    <property type="taxonomic scope" value="Eukaryota"/>
</dbReference>
<name>A0A1U8AMK1_NELNU</name>
<protein>
    <submittedName>
        <fullName evidence="4">Epoxide hydrolase 4</fullName>
    </submittedName>
</protein>
<dbReference type="STRING" id="4432.A0A1U8AMK1"/>
<dbReference type="KEGG" id="nnu:104601853"/>
<dbReference type="SUPFAM" id="SSF53474">
    <property type="entry name" value="alpha/beta-Hydrolases"/>
    <property type="match status" value="1"/>
</dbReference>
<dbReference type="InterPro" id="IPR052370">
    <property type="entry name" value="Meta-cleavage_hydrolase"/>
</dbReference>
<dbReference type="Pfam" id="PF00561">
    <property type="entry name" value="Abhydrolase_1"/>
    <property type="match status" value="1"/>
</dbReference>
<dbReference type="OMA" id="AHKKLWF"/>
<dbReference type="FunCoup" id="A0A1U8AMK1">
    <property type="interactions" value="681"/>
</dbReference>
<dbReference type="InParanoid" id="A0A1U8AMK1"/>
<evidence type="ECO:0000313" key="3">
    <source>
        <dbReference type="Proteomes" id="UP000189703"/>
    </source>
</evidence>
<feature type="domain" description="AB hydrolase-1" evidence="2">
    <location>
        <begin position="72"/>
        <end position="174"/>
    </location>
</feature>
<keyword evidence="4" id="KW-0378">Hydrolase</keyword>
<dbReference type="OrthoDB" id="6431331at2759"/>
<organism evidence="3 4">
    <name type="scientific">Nelumbo nucifera</name>
    <name type="common">Sacred lotus</name>
    <dbReference type="NCBI Taxonomy" id="4432"/>
    <lineage>
        <taxon>Eukaryota</taxon>
        <taxon>Viridiplantae</taxon>
        <taxon>Streptophyta</taxon>
        <taxon>Embryophyta</taxon>
        <taxon>Tracheophyta</taxon>
        <taxon>Spermatophyta</taxon>
        <taxon>Magnoliopsida</taxon>
        <taxon>Proteales</taxon>
        <taxon>Nelumbonaceae</taxon>
        <taxon>Nelumbo</taxon>
    </lineage>
</organism>
<dbReference type="PRINTS" id="PR00111">
    <property type="entry name" value="ABHYDROLASE"/>
</dbReference>
<dbReference type="AlphaFoldDB" id="A0A1U8AMK1"/>
<dbReference type="InterPro" id="IPR029058">
    <property type="entry name" value="AB_hydrolase_fold"/>
</dbReference>
<dbReference type="Gene3D" id="3.40.50.1820">
    <property type="entry name" value="alpha/beta hydrolase"/>
    <property type="match status" value="1"/>
</dbReference>
<sequence length="325" mass="36010">MVNLVAAQKPLLHGLMKLAGLRPHTVEIEPGTSMNFWVPSETLNKKSDEGVNDQSEKEKKKKKKNKNKAQKPVVVLVHGFAAEGIVTWQFQVGALTGKYNVYVPDLLFFGGSITNSDDRSPTFQAECLVKGLKKLGVERCTVVGFSYGGMVAFKIAELHPHLVQSLVVSGSVLAMTDSISDSTLERLGFSSSSELLLPTSVKGLKALLSVAAYKKLWFPHRLYKDYLEVMFTNRKERSELLEALVSSNKDITTVPNFSQSIHLLWGENDQIFNLELAKALKEKLGNKASLHSIKKAGHLVHLERPCAYNRHLKRILASVQADGDK</sequence>
<dbReference type="InterPro" id="IPR000073">
    <property type="entry name" value="AB_hydrolase_1"/>
</dbReference>
<proteinExistence type="predicted"/>
<reference evidence="4" key="1">
    <citation type="submission" date="2025-08" db="UniProtKB">
        <authorList>
            <consortium name="RefSeq"/>
        </authorList>
    </citation>
    <scope>IDENTIFICATION</scope>
</reference>
<feature type="region of interest" description="Disordered" evidence="1">
    <location>
        <begin position="45"/>
        <end position="67"/>
    </location>
</feature>
<accession>A0A1U8AMK1</accession>
<feature type="compositionally biased region" description="Basic and acidic residues" evidence="1">
    <location>
        <begin position="45"/>
        <end position="58"/>
    </location>
</feature>
<gene>
    <name evidence="4" type="primary">LOC104601853</name>
</gene>
<dbReference type="PANTHER" id="PTHR43139">
    <property type="entry name" value="SI:DKEY-122A22.2"/>
    <property type="match status" value="1"/>
</dbReference>
<dbReference type="GO" id="GO:0016787">
    <property type="term" value="F:hydrolase activity"/>
    <property type="evidence" value="ECO:0007669"/>
    <property type="project" value="UniProtKB-KW"/>
</dbReference>
<evidence type="ECO:0000256" key="1">
    <source>
        <dbReference type="SAM" id="MobiDB-lite"/>
    </source>
</evidence>
<dbReference type="RefSeq" id="XP_010263643.1">
    <property type="nucleotide sequence ID" value="XM_010265341.2"/>
</dbReference>
<evidence type="ECO:0000313" key="4">
    <source>
        <dbReference type="RefSeq" id="XP_010263643.1"/>
    </source>
</evidence>